<protein>
    <submittedName>
        <fullName evidence="1">Uncharacterized protein</fullName>
    </submittedName>
</protein>
<dbReference type="HOGENOM" id="CLU_3002263_0_0_1"/>
<proteinExistence type="predicted"/>
<dbReference type="GeneID" id="18810691"/>
<feature type="non-terminal residue" evidence="1">
    <location>
        <position position="1"/>
    </location>
</feature>
<dbReference type="RefSeq" id="XP_007313158.1">
    <property type="nucleotide sequence ID" value="XM_007313096.1"/>
</dbReference>
<gene>
    <name evidence="1" type="ORF">SERLADRAFT_377189</name>
</gene>
<name>F8NFR6_SERL9</name>
<accession>F8NFR6</accession>
<dbReference type="EMBL" id="GL945428">
    <property type="protein sequence ID" value="EGO31274.1"/>
    <property type="molecule type" value="Genomic_DNA"/>
</dbReference>
<sequence>KSTTRNCEDLVGKGACRKQCMFSEGAPRIVSTVSTLVEYSGHRRCMCNAKTQGASQR</sequence>
<dbReference type="Proteomes" id="UP000008064">
    <property type="component" value="Unassembled WGS sequence"/>
</dbReference>
<evidence type="ECO:0000313" key="1">
    <source>
        <dbReference type="EMBL" id="EGO31274.1"/>
    </source>
</evidence>
<reference evidence="1" key="1">
    <citation type="submission" date="2011-04" db="EMBL/GenBank/DDBJ databases">
        <title>Evolution of plant cell wall degrading machinery underlies the functional diversity of forest fungi.</title>
        <authorList>
            <consortium name="US DOE Joint Genome Institute (JGI-PGF)"/>
            <person name="Eastwood D.C."/>
            <person name="Floudas D."/>
            <person name="Binder M."/>
            <person name="Majcherczyk A."/>
            <person name="Schneider P."/>
            <person name="Aerts A."/>
            <person name="Asiegbu F.O."/>
            <person name="Baker S.E."/>
            <person name="Barry K."/>
            <person name="Bendiksby M."/>
            <person name="Blumentritt M."/>
            <person name="Coutinho P.M."/>
            <person name="Cullen D."/>
            <person name="Cullen D."/>
            <person name="Gathman A."/>
            <person name="Goodell B."/>
            <person name="Henrissat B."/>
            <person name="Ihrmark K."/>
            <person name="Kauserud H."/>
            <person name="Kohler A."/>
            <person name="LaButti K."/>
            <person name="Lapidus A."/>
            <person name="Lavin J.L."/>
            <person name="Lee Y.-H."/>
            <person name="Lindquist E."/>
            <person name="Lilly W."/>
            <person name="Lucas S."/>
            <person name="Morin E."/>
            <person name="Murat C."/>
            <person name="Oguiza J.A."/>
            <person name="Park J."/>
            <person name="Pisabarro A.G."/>
            <person name="Riley R."/>
            <person name="Rosling A."/>
            <person name="Salamov A."/>
            <person name="Schmidt O."/>
            <person name="Schmutz J."/>
            <person name="Skrede I."/>
            <person name="Stenlid J."/>
            <person name="Wiebenga A."/>
            <person name="Xie X."/>
            <person name="Kues U."/>
            <person name="Hibbett D.S."/>
            <person name="Hoffmeister D."/>
            <person name="Hogberg N."/>
            <person name="Martin F."/>
            <person name="Grigoriev I.V."/>
            <person name="Watkinson S.C."/>
        </authorList>
    </citation>
    <scope>NUCLEOTIDE SEQUENCE</scope>
    <source>
        <strain evidence="1">S7.9</strain>
    </source>
</reference>
<organism>
    <name type="scientific">Serpula lacrymans var. lacrymans (strain S7.9)</name>
    <name type="common">Dry rot fungus</name>
    <dbReference type="NCBI Taxonomy" id="578457"/>
    <lineage>
        <taxon>Eukaryota</taxon>
        <taxon>Fungi</taxon>
        <taxon>Dikarya</taxon>
        <taxon>Basidiomycota</taxon>
        <taxon>Agaricomycotina</taxon>
        <taxon>Agaricomycetes</taxon>
        <taxon>Agaricomycetidae</taxon>
        <taxon>Boletales</taxon>
        <taxon>Coniophorineae</taxon>
        <taxon>Serpulaceae</taxon>
        <taxon>Serpula</taxon>
    </lineage>
</organism>
<dbReference type="AlphaFoldDB" id="F8NFR6"/>
<dbReference type="KEGG" id="sla:SERLADRAFT_377189"/>